<dbReference type="GO" id="GO:0003824">
    <property type="term" value="F:catalytic activity"/>
    <property type="evidence" value="ECO:0007669"/>
    <property type="project" value="UniProtKB-ARBA"/>
</dbReference>
<dbReference type="InterPro" id="IPR029045">
    <property type="entry name" value="ClpP/crotonase-like_dom_sf"/>
</dbReference>
<dbReference type="Gene3D" id="3.90.226.10">
    <property type="entry name" value="2-enoyl-CoA Hydratase, Chain A, domain 1"/>
    <property type="match status" value="1"/>
</dbReference>
<comment type="similarity">
    <text evidence="1">Belongs to the enoyl-CoA hydratase/isomerase family.</text>
</comment>
<proteinExistence type="inferred from homology"/>
<dbReference type="PANTHER" id="PTHR42964">
    <property type="entry name" value="ENOYL-COA HYDRATASE"/>
    <property type="match status" value="1"/>
</dbReference>
<dbReference type="InterPro" id="IPR001753">
    <property type="entry name" value="Enoyl-CoA_hydra/iso"/>
</dbReference>
<evidence type="ECO:0000256" key="1">
    <source>
        <dbReference type="ARBA" id="ARBA00005254"/>
    </source>
</evidence>
<dbReference type="InterPro" id="IPR051683">
    <property type="entry name" value="Enoyl-CoA_Hydratase/Isomerase"/>
</dbReference>
<gene>
    <name evidence="2" type="ORF">HDG41_000070</name>
</gene>
<dbReference type="EMBL" id="JACHDE010000001">
    <property type="protein sequence ID" value="MBB5398034.1"/>
    <property type="molecule type" value="Genomic_DNA"/>
</dbReference>
<dbReference type="CDD" id="cd06558">
    <property type="entry name" value="crotonase-like"/>
    <property type="match status" value="1"/>
</dbReference>
<evidence type="ECO:0000313" key="3">
    <source>
        <dbReference type="Proteomes" id="UP000592820"/>
    </source>
</evidence>
<accession>A0A7W8L2Z4</accession>
<dbReference type="PANTHER" id="PTHR42964:SF1">
    <property type="entry name" value="POLYKETIDE BIOSYNTHESIS ENOYL-COA HYDRATASE PKSH-RELATED"/>
    <property type="match status" value="1"/>
</dbReference>
<dbReference type="RefSeq" id="WP_184224962.1">
    <property type="nucleotide sequence ID" value="NZ_JACHDE010000001.1"/>
</dbReference>
<organism evidence="2 3">
    <name type="scientific">Paraburkholderia youngii</name>
    <dbReference type="NCBI Taxonomy" id="2782701"/>
    <lineage>
        <taxon>Bacteria</taxon>
        <taxon>Pseudomonadati</taxon>
        <taxon>Pseudomonadota</taxon>
        <taxon>Betaproteobacteria</taxon>
        <taxon>Burkholderiales</taxon>
        <taxon>Burkholderiaceae</taxon>
        <taxon>Paraburkholderia</taxon>
    </lineage>
</organism>
<comment type="caution">
    <text evidence="2">The sequence shown here is derived from an EMBL/GenBank/DDBJ whole genome shotgun (WGS) entry which is preliminary data.</text>
</comment>
<reference evidence="2 3" key="1">
    <citation type="submission" date="2020-08" db="EMBL/GenBank/DDBJ databases">
        <title>Genomic Encyclopedia of Type Strains, Phase IV (KMG-V): Genome sequencing to study the core and pangenomes of soil and plant-associated prokaryotes.</title>
        <authorList>
            <person name="Whitman W."/>
        </authorList>
    </citation>
    <scope>NUCLEOTIDE SEQUENCE [LARGE SCALE GENOMIC DNA]</scope>
    <source>
        <strain evidence="2 3">JPY162</strain>
    </source>
</reference>
<dbReference type="Proteomes" id="UP000592820">
    <property type="component" value="Unassembled WGS sequence"/>
</dbReference>
<sequence>MSLEAGFEWSAGSGIGRLCLARPDDGNTVSLAMIRGLQSALAELEADPAVRVILLEAQGEDFCLGRNGEGESREGLSAYAIHQQFLMPILDLYAAIDRCELPVVSVVQGRAFGFGCALAAACDITLAGESAQFALPEILRGIPPTLAMSVLRGRVTPKAIAYLIHSALAVDARTAREFGLVSHVVPDSRLPQEADSLLAGMANQQRIVNATVKEFVTLGPGTERVLASRLAGLLMTVNRSHTAAR</sequence>
<dbReference type="AlphaFoldDB" id="A0A7W8L2Z4"/>
<dbReference type="SUPFAM" id="SSF52096">
    <property type="entry name" value="ClpP/crotonase"/>
    <property type="match status" value="1"/>
</dbReference>
<name>A0A7W8L2Z4_9BURK</name>
<evidence type="ECO:0000313" key="2">
    <source>
        <dbReference type="EMBL" id="MBB5398034.1"/>
    </source>
</evidence>
<protein>
    <submittedName>
        <fullName evidence="2">Enoyl-CoA hydratase/carnithine racemase</fullName>
    </submittedName>
</protein>
<dbReference type="Pfam" id="PF00378">
    <property type="entry name" value="ECH_1"/>
    <property type="match status" value="1"/>
</dbReference>